<gene>
    <name evidence="1" type="ORF">HaLaN_25445</name>
</gene>
<protein>
    <submittedName>
        <fullName evidence="1">Uncharacterized protein</fullName>
    </submittedName>
</protein>
<accession>A0A6A0A2L3</accession>
<dbReference type="Proteomes" id="UP000485058">
    <property type="component" value="Unassembled WGS sequence"/>
</dbReference>
<sequence>MSHNHAVHALLPHALSLPGSWVQFTLPRLPETLRVIRWPEELLESMLNACMEAVQIGPGLLCLVGLKTTDTAKDAAYITKKILKTRPPHPHTLTAVRHKRHTAVGRPQIGVHVFGCVRQVARFHFAWSEHQSWGPGTLGTVRWLGGTIMVTALWVADQTAPACPP</sequence>
<name>A0A6A0A2L3_HAELA</name>
<evidence type="ECO:0000313" key="2">
    <source>
        <dbReference type="Proteomes" id="UP000485058"/>
    </source>
</evidence>
<dbReference type="EMBL" id="BLLF01003376">
    <property type="protein sequence ID" value="GFH27169.1"/>
    <property type="molecule type" value="Genomic_DNA"/>
</dbReference>
<dbReference type="InterPro" id="IPR023509">
    <property type="entry name" value="DTD-like_sf"/>
</dbReference>
<keyword evidence="2" id="KW-1185">Reference proteome</keyword>
<organism evidence="1 2">
    <name type="scientific">Haematococcus lacustris</name>
    <name type="common">Green alga</name>
    <name type="synonym">Haematococcus pluvialis</name>
    <dbReference type="NCBI Taxonomy" id="44745"/>
    <lineage>
        <taxon>Eukaryota</taxon>
        <taxon>Viridiplantae</taxon>
        <taxon>Chlorophyta</taxon>
        <taxon>core chlorophytes</taxon>
        <taxon>Chlorophyceae</taxon>
        <taxon>CS clade</taxon>
        <taxon>Chlamydomonadales</taxon>
        <taxon>Haematococcaceae</taxon>
        <taxon>Haematococcus</taxon>
    </lineage>
</organism>
<dbReference type="AlphaFoldDB" id="A0A6A0A2L3"/>
<evidence type="ECO:0000313" key="1">
    <source>
        <dbReference type="EMBL" id="GFH27169.1"/>
    </source>
</evidence>
<dbReference type="SUPFAM" id="SSF69500">
    <property type="entry name" value="DTD-like"/>
    <property type="match status" value="1"/>
</dbReference>
<proteinExistence type="predicted"/>
<dbReference type="Gene3D" id="3.50.80.10">
    <property type="entry name" value="D-tyrosyl-tRNA(Tyr) deacylase"/>
    <property type="match status" value="1"/>
</dbReference>
<reference evidence="1 2" key="1">
    <citation type="submission" date="2020-02" db="EMBL/GenBank/DDBJ databases">
        <title>Draft genome sequence of Haematococcus lacustris strain NIES-144.</title>
        <authorList>
            <person name="Morimoto D."/>
            <person name="Nakagawa S."/>
            <person name="Yoshida T."/>
            <person name="Sawayama S."/>
        </authorList>
    </citation>
    <scope>NUCLEOTIDE SEQUENCE [LARGE SCALE GENOMIC DNA]</scope>
    <source>
        <strain evidence="1 2">NIES-144</strain>
    </source>
</reference>
<comment type="caution">
    <text evidence="1">The sequence shown here is derived from an EMBL/GenBank/DDBJ whole genome shotgun (WGS) entry which is preliminary data.</text>
</comment>